<dbReference type="AlphaFoldDB" id="N9NWA3"/>
<reference evidence="1 2" key="1">
    <citation type="submission" date="2013-02" db="EMBL/GenBank/DDBJ databases">
        <title>The Genome Sequence of Acinetobacter sp. NIPH 2171.</title>
        <authorList>
            <consortium name="The Broad Institute Genome Sequencing Platform"/>
            <consortium name="The Broad Institute Genome Sequencing Center for Infectious Disease"/>
            <person name="Cerqueira G."/>
            <person name="Feldgarden M."/>
            <person name="Courvalin P."/>
            <person name="Perichon B."/>
            <person name="Grillot-Courvalin C."/>
            <person name="Clermont D."/>
            <person name="Rocha E."/>
            <person name="Yoon E.-J."/>
            <person name="Nemec A."/>
            <person name="Walker B."/>
            <person name="Young S.K."/>
            <person name="Zeng Q."/>
            <person name="Gargeya S."/>
            <person name="Fitzgerald M."/>
            <person name="Haas B."/>
            <person name="Abouelleil A."/>
            <person name="Alvarado L."/>
            <person name="Arachchi H.M."/>
            <person name="Berlin A.M."/>
            <person name="Chapman S.B."/>
            <person name="Dewar J."/>
            <person name="Goldberg J."/>
            <person name="Griggs A."/>
            <person name="Gujja S."/>
            <person name="Hansen M."/>
            <person name="Howarth C."/>
            <person name="Imamovic A."/>
            <person name="Larimer J."/>
            <person name="McCowan C."/>
            <person name="Murphy C."/>
            <person name="Neiman D."/>
            <person name="Pearson M."/>
            <person name="Priest M."/>
            <person name="Roberts A."/>
            <person name="Saif S."/>
            <person name="Shea T."/>
            <person name="Sisk P."/>
            <person name="Sykes S."/>
            <person name="Wortman J."/>
            <person name="Nusbaum C."/>
            <person name="Birren B."/>
        </authorList>
    </citation>
    <scope>NUCLEOTIDE SEQUENCE [LARGE SCALE GENOMIC DNA]</scope>
    <source>
        <strain evidence="1 2">NIPH 2171</strain>
    </source>
</reference>
<accession>N9NWA3</accession>
<dbReference type="Proteomes" id="UP000013101">
    <property type="component" value="Unassembled WGS sequence"/>
</dbReference>
<sequence length="56" mass="6585">MYGNKHEDGHKFKDCFQANGLFRDNWQDLRNPIRREREVTLALMCAEKTGGFNLVN</sequence>
<comment type="caution">
    <text evidence="1">The sequence shown here is derived from an EMBL/GenBank/DDBJ whole genome shotgun (WGS) entry which is preliminary data.</text>
</comment>
<proteinExistence type="predicted"/>
<evidence type="ECO:0000313" key="2">
    <source>
        <dbReference type="Proteomes" id="UP000013101"/>
    </source>
</evidence>
<dbReference type="STRING" id="70346.F897_02844"/>
<dbReference type="HOGENOM" id="CLU_3003535_0_0_6"/>
<dbReference type="InterPro" id="IPR032581">
    <property type="entry name" value="DUF4917"/>
</dbReference>
<dbReference type="Pfam" id="PF16263">
    <property type="entry name" value="DUF4917"/>
    <property type="match status" value="1"/>
</dbReference>
<dbReference type="EMBL" id="APRS01000016">
    <property type="protein sequence ID" value="ENX06962.1"/>
    <property type="molecule type" value="Genomic_DNA"/>
</dbReference>
<organism evidence="1 2">
    <name type="scientific">Acinetobacter variabilis</name>
    <dbReference type="NCBI Taxonomy" id="70346"/>
    <lineage>
        <taxon>Bacteria</taxon>
        <taxon>Pseudomonadati</taxon>
        <taxon>Pseudomonadota</taxon>
        <taxon>Gammaproteobacteria</taxon>
        <taxon>Moraxellales</taxon>
        <taxon>Moraxellaceae</taxon>
        <taxon>Acinetobacter</taxon>
    </lineage>
</organism>
<evidence type="ECO:0000313" key="1">
    <source>
        <dbReference type="EMBL" id="ENX06962.1"/>
    </source>
</evidence>
<name>N9NWA3_9GAMM</name>
<dbReference type="RefSeq" id="WP_005236744.1">
    <property type="nucleotide sequence ID" value="NZ_CP083658.1"/>
</dbReference>
<protein>
    <submittedName>
        <fullName evidence="1">Uncharacterized protein</fullName>
    </submittedName>
</protein>
<gene>
    <name evidence="1" type="ORF">F897_02844</name>
</gene>